<dbReference type="SUPFAM" id="SSF53822">
    <property type="entry name" value="Periplasmic binding protein-like I"/>
    <property type="match status" value="1"/>
</dbReference>
<protein>
    <submittedName>
        <fullName evidence="4">Substrate-binding domain-containing protein</fullName>
    </submittedName>
</protein>
<comment type="subcellular location">
    <subcellularLocation>
        <location evidence="1">Cell envelope</location>
    </subcellularLocation>
</comment>
<evidence type="ECO:0000259" key="3">
    <source>
        <dbReference type="Pfam" id="PF13407"/>
    </source>
</evidence>
<evidence type="ECO:0000256" key="2">
    <source>
        <dbReference type="SAM" id="SignalP"/>
    </source>
</evidence>
<accession>A0A6L8V7L7</accession>
<dbReference type="InterPro" id="IPR025997">
    <property type="entry name" value="SBP_2_dom"/>
</dbReference>
<dbReference type="AlphaFoldDB" id="A0A6L8V7L7"/>
<dbReference type="RefSeq" id="WP_161410776.1">
    <property type="nucleotide sequence ID" value="NZ_WTUZ01000039.1"/>
</dbReference>
<keyword evidence="5" id="KW-1185">Reference proteome</keyword>
<keyword evidence="2" id="KW-0732">Signal</keyword>
<reference evidence="4 5" key="1">
    <citation type="submission" date="2019-12" db="EMBL/GenBank/DDBJ databases">
        <title>Paenibacillus sp. nov. sp. isolated from soil.</title>
        <authorList>
            <person name="Kim J."/>
            <person name="Jeong S.E."/>
            <person name="Jung H.S."/>
            <person name="Jeon C.O."/>
        </authorList>
    </citation>
    <scope>NUCLEOTIDE SEQUENCE [LARGE SCALE GENOMIC DNA]</scope>
    <source>
        <strain evidence="4 5">5J-6</strain>
    </source>
</reference>
<proteinExistence type="predicted"/>
<dbReference type="Gene3D" id="3.40.50.2300">
    <property type="match status" value="2"/>
</dbReference>
<organism evidence="4 5">
    <name type="scientific">Paenibacillus silvestris</name>
    <dbReference type="NCBI Taxonomy" id="2606219"/>
    <lineage>
        <taxon>Bacteria</taxon>
        <taxon>Bacillati</taxon>
        <taxon>Bacillota</taxon>
        <taxon>Bacilli</taxon>
        <taxon>Bacillales</taxon>
        <taxon>Paenibacillaceae</taxon>
        <taxon>Paenibacillus</taxon>
    </lineage>
</organism>
<evidence type="ECO:0000313" key="5">
    <source>
        <dbReference type="Proteomes" id="UP000481087"/>
    </source>
</evidence>
<dbReference type="Pfam" id="PF13407">
    <property type="entry name" value="Peripla_BP_4"/>
    <property type="match status" value="1"/>
</dbReference>
<gene>
    <name evidence="4" type="ORF">GQF01_30070</name>
</gene>
<name>A0A6L8V7L7_9BACL</name>
<dbReference type="PANTHER" id="PTHR30036:SF8">
    <property type="entry name" value="ABC-TYPE SUGAR TRANSPORT SYSTEM PERIPLASMIC COMPONENT-LIKE PROTEIN"/>
    <property type="match status" value="1"/>
</dbReference>
<dbReference type="CDD" id="cd06302">
    <property type="entry name" value="PBP1_LsrB_Quorum_Sensing-like"/>
    <property type="match status" value="1"/>
</dbReference>
<dbReference type="PROSITE" id="PS51257">
    <property type="entry name" value="PROKAR_LIPOPROTEIN"/>
    <property type="match status" value="1"/>
</dbReference>
<dbReference type="GO" id="GO:0030246">
    <property type="term" value="F:carbohydrate binding"/>
    <property type="evidence" value="ECO:0007669"/>
    <property type="project" value="TreeGrafter"/>
</dbReference>
<feature type="signal peptide" evidence="2">
    <location>
        <begin position="1"/>
        <end position="22"/>
    </location>
</feature>
<dbReference type="InterPro" id="IPR028082">
    <property type="entry name" value="Peripla_BP_I"/>
</dbReference>
<dbReference type="Proteomes" id="UP000481087">
    <property type="component" value="Unassembled WGS sequence"/>
</dbReference>
<feature type="chain" id="PRO_5039148220" evidence="2">
    <location>
        <begin position="23"/>
        <end position="351"/>
    </location>
</feature>
<evidence type="ECO:0000256" key="1">
    <source>
        <dbReference type="ARBA" id="ARBA00004196"/>
    </source>
</evidence>
<comment type="caution">
    <text evidence="4">The sequence shown here is derived from an EMBL/GenBank/DDBJ whole genome shotgun (WGS) entry which is preliminary data.</text>
</comment>
<sequence length="351" mass="37107">MLQSKKMLGTVLCSFLAMSIMAGCSNGGSTSLTSANSPSTDTKTAATTAAKKEFTVAVVPKLVGIPYFNSAQAGAEQAGKDLGIKVIYTGPTQADAAQQSTFIQDLITKKVDAIAVSANDPTAIAPVLKKAQAAGIKVLTWDADAQEDSRDLFVSQTSDEALGRHIMDTLAQQMGEEGEFAIITGSLTAGNLNTWMDYMKKQAAEKYPKMKLDSVVPCDDDQQKALTQAQNLISAYPNLKGIIGNSSAAVPGAAEAVKKANKNGQIKVVGLSTPNLMKPYLKDNSAQMATLWSPKKLGYLTVAAAKDLLDGKTLTDGQDIPNVGKVSIQGKVLIMGQPTDFTKDNVDQYDF</sequence>
<dbReference type="InterPro" id="IPR050555">
    <property type="entry name" value="Bact_Solute-Bind_Prot2"/>
</dbReference>
<dbReference type="PANTHER" id="PTHR30036">
    <property type="entry name" value="D-XYLOSE-BINDING PERIPLASMIC PROTEIN"/>
    <property type="match status" value="1"/>
</dbReference>
<dbReference type="EMBL" id="WTUZ01000039">
    <property type="protein sequence ID" value="MZQ86358.1"/>
    <property type="molecule type" value="Genomic_DNA"/>
</dbReference>
<feature type="domain" description="Periplasmic binding protein" evidence="3">
    <location>
        <begin position="56"/>
        <end position="312"/>
    </location>
</feature>
<dbReference type="GO" id="GO:0030288">
    <property type="term" value="C:outer membrane-bounded periplasmic space"/>
    <property type="evidence" value="ECO:0007669"/>
    <property type="project" value="TreeGrafter"/>
</dbReference>
<evidence type="ECO:0000313" key="4">
    <source>
        <dbReference type="EMBL" id="MZQ86358.1"/>
    </source>
</evidence>